<evidence type="ECO:0000313" key="16">
    <source>
        <dbReference type="EMBL" id="GAP08252.1"/>
    </source>
</evidence>
<evidence type="ECO:0000256" key="8">
    <source>
        <dbReference type="ARBA" id="ARBA00022982"/>
    </source>
</evidence>
<keyword evidence="4" id="KW-1003">Cell membrane</keyword>
<evidence type="ECO:0000256" key="5">
    <source>
        <dbReference type="ARBA" id="ARBA00022617"/>
    </source>
</evidence>
<protein>
    <recommendedName>
        <fullName evidence="12">Cytochrome c-type protein</fullName>
    </recommendedName>
</protein>
<evidence type="ECO:0000313" key="18">
    <source>
        <dbReference type="Proteomes" id="UP000253922"/>
    </source>
</evidence>
<dbReference type="GO" id="GO:0022900">
    <property type="term" value="P:electron transport chain"/>
    <property type="evidence" value="ECO:0007669"/>
    <property type="project" value="InterPro"/>
</dbReference>
<name>A0A3D1JE18_9CHLR</name>
<dbReference type="PANTHER" id="PTHR30333:SF1">
    <property type="entry name" value="CYTOCHROME C-TYPE PROTEIN NAPC"/>
    <property type="match status" value="1"/>
</dbReference>
<dbReference type="GO" id="GO:0020037">
    <property type="term" value="F:heme binding"/>
    <property type="evidence" value="ECO:0007669"/>
    <property type="project" value="InterPro"/>
</dbReference>
<feature type="binding site" description="covalent" evidence="13">
    <location>
        <position position="63"/>
    </location>
    <ligand>
        <name>heme</name>
        <dbReference type="ChEBI" id="CHEBI:30413"/>
        <label>2</label>
    </ligand>
</feature>
<feature type="binding site" description="axial binding residue" evidence="14">
    <location>
        <position position="114"/>
    </location>
    <ligand>
        <name>heme</name>
        <dbReference type="ChEBI" id="CHEBI:30413"/>
        <label>3</label>
    </ligand>
    <ligandPart>
        <name>Fe</name>
        <dbReference type="ChEBI" id="CHEBI:18248"/>
    </ligandPart>
</feature>
<evidence type="ECO:0000256" key="14">
    <source>
        <dbReference type="PIRSR" id="PIRSR000013-2"/>
    </source>
</evidence>
<keyword evidence="11" id="KW-0472">Membrane</keyword>
<dbReference type="PANTHER" id="PTHR30333">
    <property type="entry name" value="CYTOCHROME C-TYPE PROTEIN"/>
    <property type="match status" value="1"/>
</dbReference>
<comment type="similarity">
    <text evidence="2">Belongs to the NapC/NirT/NrfH family.</text>
</comment>
<feature type="binding site" description="axial binding residue" evidence="14">
    <location>
        <position position="136"/>
    </location>
    <ligand>
        <name>heme</name>
        <dbReference type="ChEBI" id="CHEBI:30413"/>
        <label>4</label>
    </ligand>
    <ligandPart>
        <name>Fe</name>
        <dbReference type="ChEBI" id="CHEBI:18248"/>
    </ligandPart>
</feature>
<dbReference type="GO" id="GO:0005886">
    <property type="term" value="C:plasma membrane"/>
    <property type="evidence" value="ECO:0007669"/>
    <property type="project" value="UniProtKB-SubCell"/>
</dbReference>
<dbReference type="PIRSF" id="PIRSF000013">
    <property type="entry name" value="4_hem_cytochrm_NapC"/>
    <property type="match status" value="1"/>
</dbReference>
<dbReference type="Pfam" id="PF03264">
    <property type="entry name" value="Cytochrom_NNT"/>
    <property type="match status" value="1"/>
</dbReference>
<reference evidence="18" key="2">
    <citation type="submission" date="2015-07" db="EMBL/GenBank/DDBJ databases">
        <title>Draft Genome Sequences of Anaerolinea thermolimosa IMO-1, Bellilinea caldifistulae GOMI-1, Leptolinea tardivitalis YMTK-2, Levilinea saccharolytica KIBI-1,Longilinea arvoryzae KOME-1, Previously Described as Members of the Anaerolineaceae (Chloroflexi).</title>
        <authorList>
            <person name="Sekiguchi Y."/>
            <person name="Ohashi A."/>
            <person name="Matsuura N."/>
            <person name="Tourlousse M.D."/>
        </authorList>
    </citation>
    <scope>NUCLEOTIDE SEQUENCE [LARGE SCALE GENOMIC DNA]</scope>
    <source>
        <strain evidence="18">IMO-1</strain>
    </source>
</reference>
<feature type="binding site" description="covalent" evidence="13">
    <location>
        <position position="113"/>
    </location>
    <ligand>
        <name>heme</name>
        <dbReference type="ChEBI" id="CHEBI:30413"/>
        <label>3</label>
    </ligand>
</feature>
<dbReference type="InterPro" id="IPR017571">
    <property type="entry name" value="NrfH"/>
</dbReference>
<evidence type="ECO:0000256" key="2">
    <source>
        <dbReference type="ARBA" id="ARBA00007395"/>
    </source>
</evidence>
<feature type="binding site" evidence="13">
    <location>
        <position position="61"/>
    </location>
    <ligand>
        <name>a menaquinol</name>
        <dbReference type="ChEBI" id="CHEBI:18151"/>
    </ligand>
</feature>
<evidence type="ECO:0000256" key="3">
    <source>
        <dbReference type="ARBA" id="ARBA00022448"/>
    </source>
</evidence>
<evidence type="ECO:0000256" key="12">
    <source>
        <dbReference type="PIRNR" id="PIRNR000013"/>
    </source>
</evidence>
<dbReference type="InterPro" id="IPR024717">
    <property type="entry name" value="NapC/NirT/NrfH"/>
</dbReference>
<dbReference type="InterPro" id="IPR036280">
    <property type="entry name" value="Multihaem_cyt_sf"/>
</dbReference>
<gene>
    <name evidence="17" type="primary">nrfH</name>
    <name evidence="16" type="ORF">ATHL_03154</name>
    <name evidence="17" type="ORF">DEQ80_01115</name>
</gene>
<evidence type="ECO:0000256" key="6">
    <source>
        <dbReference type="ARBA" id="ARBA00022692"/>
    </source>
</evidence>
<dbReference type="NCBIfam" id="TIGR03153">
    <property type="entry name" value="cytochr_NrfH"/>
    <property type="match status" value="1"/>
</dbReference>
<evidence type="ECO:0000256" key="9">
    <source>
        <dbReference type="ARBA" id="ARBA00022989"/>
    </source>
</evidence>
<feature type="binding site" description="covalent" evidence="13">
    <location>
        <position position="135"/>
    </location>
    <ligand>
        <name>heme</name>
        <dbReference type="ChEBI" id="CHEBI:30413"/>
        <label>4</label>
    </ligand>
</feature>
<dbReference type="InterPro" id="IPR051174">
    <property type="entry name" value="Cytochrome_c-type_ET"/>
</dbReference>
<keyword evidence="7 12" id="KW-0479">Metal-binding</keyword>
<comment type="cofactor">
    <cofactor evidence="13">
        <name>heme</name>
        <dbReference type="ChEBI" id="CHEBI:30413"/>
    </cofactor>
    <text evidence="13">Binds 4 heme groups per subunit.</text>
</comment>
<dbReference type="GO" id="GO:0046872">
    <property type="term" value="F:metal ion binding"/>
    <property type="evidence" value="ECO:0007669"/>
    <property type="project" value="UniProtKB-KW"/>
</dbReference>
<keyword evidence="10 12" id="KW-0408">Iron</keyword>
<evidence type="ECO:0000313" key="19">
    <source>
        <dbReference type="Proteomes" id="UP000264141"/>
    </source>
</evidence>
<dbReference type="InterPro" id="IPR038266">
    <property type="entry name" value="NapC/NirT_cytc_sf"/>
</dbReference>
<keyword evidence="8 12" id="KW-0249">Electron transport</keyword>
<feature type="binding site" description="covalent" evidence="13">
    <location>
        <position position="36"/>
    </location>
    <ligand>
        <name>heme</name>
        <dbReference type="ChEBI" id="CHEBI:30413"/>
        <label>1</label>
    </ligand>
</feature>
<proteinExistence type="inferred from homology"/>
<accession>A0A3D1JE18</accession>
<dbReference type="InterPro" id="IPR005126">
    <property type="entry name" value="NapC/NirT_cyt_c_N"/>
</dbReference>
<evidence type="ECO:0000256" key="13">
    <source>
        <dbReference type="PIRSR" id="PIRSR000013-1"/>
    </source>
</evidence>
<dbReference type="Gene3D" id="1.10.3820.10">
    <property type="entry name" value="Di-heme elbow motif domain"/>
    <property type="match status" value="1"/>
</dbReference>
<feature type="binding site" description="covalent" evidence="13">
    <location>
        <position position="110"/>
    </location>
    <ligand>
        <name>heme</name>
        <dbReference type="ChEBI" id="CHEBI:30413"/>
        <label>3</label>
    </ligand>
</feature>
<feature type="binding site" description="axial binding residue" evidence="14">
    <location>
        <position position="64"/>
    </location>
    <ligand>
        <name>heme</name>
        <dbReference type="ChEBI" id="CHEBI:30413"/>
        <label>2</label>
    </ligand>
    <ligandPart>
        <name>Fe</name>
        <dbReference type="ChEBI" id="CHEBI:18248"/>
    </ligandPart>
</feature>
<dbReference type="EMBL" id="DPBP01000005">
    <property type="protein sequence ID" value="HCE16435.1"/>
    <property type="molecule type" value="Genomic_DNA"/>
</dbReference>
<organism evidence="17 19">
    <name type="scientific">Anaerolinea thermolimosa</name>
    <dbReference type="NCBI Taxonomy" id="229919"/>
    <lineage>
        <taxon>Bacteria</taxon>
        <taxon>Bacillati</taxon>
        <taxon>Chloroflexota</taxon>
        <taxon>Anaerolineae</taxon>
        <taxon>Anaerolineales</taxon>
        <taxon>Anaerolineaceae</taxon>
        <taxon>Anaerolinea</taxon>
    </lineage>
</organism>
<dbReference type="GO" id="GO:0009061">
    <property type="term" value="P:anaerobic respiration"/>
    <property type="evidence" value="ECO:0007669"/>
    <property type="project" value="TreeGrafter"/>
</dbReference>
<feature type="binding site" evidence="13">
    <location>
        <position position="76"/>
    </location>
    <ligand>
        <name>a menaquinol</name>
        <dbReference type="ChEBI" id="CHEBI:18151"/>
    </ligand>
</feature>
<evidence type="ECO:0000259" key="15">
    <source>
        <dbReference type="Pfam" id="PF03264"/>
    </source>
</evidence>
<dbReference type="GO" id="GO:0009055">
    <property type="term" value="F:electron transfer activity"/>
    <property type="evidence" value="ECO:0007669"/>
    <property type="project" value="TreeGrafter"/>
</dbReference>
<dbReference type="Proteomes" id="UP000253922">
    <property type="component" value="Unassembled WGS sequence"/>
</dbReference>
<evidence type="ECO:0000256" key="4">
    <source>
        <dbReference type="ARBA" id="ARBA00022475"/>
    </source>
</evidence>
<dbReference type="EMBL" id="DF967966">
    <property type="protein sequence ID" value="GAP08252.1"/>
    <property type="molecule type" value="Genomic_DNA"/>
</dbReference>
<keyword evidence="18" id="KW-1185">Reference proteome</keyword>
<keyword evidence="3 12" id="KW-0813">Transport</keyword>
<dbReference type="SUPFAM" id="SSF48695">
    <property type="entry name" value="Multiheme cytochromes"/>
    <property type="match status" value="1"/>
</dbReference>
<feature type="binding site" description="axial binding residue" evidence="14">
    <location>
        <position position="141"/>
    </location>
    <ligand>
        <name>heme</name>
        <dbReference type="ChEBI" id="CHEBI:30413"/>
        <label>2</label>
    </ligand>
    <ligandPart>
        <name>Fe</name>
        <dbReference type="ChEBI" id="CHEBI:18248"/>
    </ligandPart>
</feature>
<feature type="binding site" description="covalent" evidence="13">
    <location>
        <position position="132"/>
    </location>
    <ligand>
        <name>heme</name>
        <dbReference type="ChEBI" id="CHEBI:30413"/>
        <label>4</label>
    </ligand>
</feature>
<dbReference type="RefSeq" id="WP_062195720.1">
    <property type="nucleotide sequence ID" value="NZ_DF967966.1"/>
</dbReference>
<evidence type="ECO:0000313" key="17">
    <source>
        <dbReference type="EMBL" id="HCE16435.1"/>
    </source>
</evidence>
<feature type="domain" description="NapC/NirT cytochrome c N-terminal" evidence="15">
    <location>
        <begin position="6"/>
        <end position="141"/>
    </location>
</feature>
<evidence type="ECO:0000256" key="7">
    <source>
        <dbReference type="ARBA" id="ARBA00022723"/>
    </source>
</evidence>
<sequence length="162" mass="18014">MKVPVIVGLLALAAVLGVLLYTSNFTVYLGNDPTACNNCHVMDAVYEGWFHASHQPWAACNDCHTPHALIPKYFVKAVSGMNHVTMFTLGYIPEPLRAKESTRRIIQANCIRCHEEAVSAIADGQMDSGRYCFECHRDVAHGPRGISILPYQDKGRWSLQKP</sequence>
<keyword evidence="9" id="KW-1133">Transmembrane helix</keyword>
<evidence type="ECO:0000256" key="10">
    <source>
        <dbReference type="ARBA" id="ARBA00023004"/>
    </source>
</evidence>
<dbReference type="STRING" id="229919.GCA_001050195_03094"/>
<dbReference type="GO" id="GO:0019333">
    <property type="term" value="P:denitrification pathway"/>
    <property type="evidence" value="ECO:0007669"/>
    <property type="project" value="InterPro"/>
</dbReference>
<feature type="binding site" description="axial binding residue" evidence="14">
    <location>
        <position position="42"/>
    </location>
    <ligand>
        <name>heme</name>
        <dbReference type="ChEBI" id="CHEBI:30413"/>
        <label>1</label>
    </ligand>
    <ligandPart>
        <name>Fe</name>
        <dbReference type="ChEBI" id="CHEBI:18248"/>
    </ligandPart>
</feature>
<comment type="subcellular location">
    <subcellularLocation>
        <location evidence="1">Cell membrane</location>
        <topology evidence="1">Single-pass membrane protein</topology>
    </subcellularLocation>
</comment>
<evidence type="ECO:0000256" key="1">
    <source>
        <dbReference type="ARBA" id="ARBA00004162"/>
    </source>
</evidence>
<feature type="binding site" description="covalent" evidence="13">
    <location>
        <position position="39"/>
    </location>
    <ligand>
        <name>heme</name>
        <dbReference type="ChEBI" id="CHEBI:30413"/>
        <label>1</label>
    </ligand>
</feature>
<reference evidence="16" key="1">
    <citation type="journal article" date="2015" name="Genome Announc.">
        <title>Draft Genome Sequences of Anaerolinea thermolimosa IMO-1, Bellilinea caldifistulae GOMI-1, Leptolinea tardivitalis YMTK-2, Levilinea saccharolytica KIBI-1, Longilinea arvoryzae KOME-1, Previously Described as Members of the Class Anaerolineae (Chloroflexi).</title>
        <authorList>
            <person name="Matsuura N."/>
            <person name="Tourlousse M.D."/>
            <person name="Ohashi A."/>
            <person name="Hugenholtz P."/>
            <person name="Sekiguchi Y."/>
        </authorList>
    </citation>
    <scope>NUCLEOTIDE SEQUENCE</scope>
    <source>
        <strain evidence="16">IMO-1</strain>
    </source>
</reference>
<keyword evidence="5 12" id="KW-0349">Heme</keyword>
<dbReference type="Proteomes" id="UP000264141">
    <property type="component" value="Unassembled WGS sequence"/>
</dbReference>
<evidence type="ECO:0000256" key="11">
    <source>
        <dbReference type="ARBA" id="ARBA00023136"/>
    </source>
</evidence>
<dbReference type="OrthoDB" id="9791652at2"/>
<keyword evidence="6" id="KW-0812">Transmembrane</keyword>
<feature type="binding site" description="covalent" evidence="13">
    <location>
        <position position="60"/>
    </location>
    <ligand>
        <name>heme</name>
        <dbReference type="ChEBI" id="CHEBI:30413"/>
        <label>2</label>
    </ligand>
</feature>
<reference evidence="17 19" key="3">
    <citation type="journal article" date="2018" name="Nat. Biotechnol.">
        <title>A standardized bacterial taxonomy based on genome phylogeny substantially revises the tree of life.</title>
        <authorList>
            <person name="Parks D.H."/>
            <person name="Chuvochina M."/>
            <person name="Waite D.W."/>
            <person name="Rinke C."/>
            <person name="Skarshewski A."/>
            <person name="Chaumeil P.A."/>
            <person name="Hugenholtz P."/>
        </authorList>
    </citation>
    <scope>NUCLEOTIDE SEQUENCE [LARGE SCALE GENOMIC DNA]</scope>
    <source>
        <strain evidence="17">UBA8781</strain>
    </source>
</reference>
<comment type="PTM">
    <text evidence="12">Binds 4 heme groups per subunit.</text>
</comment>
<dbReference type="AlphaFoldDB" id="A0A3D1JE18"/>